<dbReference type="Gene3D" id="3.40.430.10">
    <property type="entry name" value="Dihydrofolate Reductase, subunit A"/>
    <property type="match status" value="1"/>
</dbReference>
<dbReference type="GO" id="GO:0050661">
    <property type="term" value="F:NADP binding"/>
    <property type="evidence" value="ECO:0007669"/>
    <property type="project" value="InterPro"/>
</dbReference>
<keyword evidence="4" id="KW-0554">One-carbon metabolism</keyword>
<sequence length="164" mass="19119">MKVIVAVDLNWGIGYGGKLLQSIPEDMKFFKEKTVGNVVVMGRETFKSLPGKKALKDRVNIVLTRSKSFNDDRLIVCNSIDETLKELQKYENDKIFIIGGETVYKQFLPYCNELYVTKIQKTYEADRFFPNIDIMSNWDLIKESEVKEYNNIRYVFSTYINNSL</sequence>
<dbReference type="PANTHER" id="PTHR48069">
    <property type="entry name" value="DIHYDROFOLATE REDUCTASE"/>
    <property type="match status" value="1"/>
</dbReference>
<evidence type="ECO:0000256" key="1">
    <source>
        <dbReference type="ARBA" id="ARBA00004903"/>
    </source>
</evidence>
<dbReference type="GO" id="GO:0004146">
    <property type="term" value="F:dihydrofolate reductase activity"/>
    <property type="evidence" value="ECO:0007669"/>
    <property type="project" value="UniProtKB-EC"/>
</dbReference>
<evidence type="ECO:0000256" key="2">
    <source>
        <dbReference type="ARBA" id="ARBA00009539"/>
    </source>
</evidence>
<feature type="domain" description="DHFR" evidence="7">
    <location>
        <begin position="1"/>
        <end position="161"/>
    </location>
</feature>
<evidence type="ECO:0000256" key="6">
    <source>
        <dbReference type="ARBA" id="ARBA00023002"/>
    </source>
</evidence>
<dbReference type="AlphaFoldDB" id="A0A0H3MY59"/>
<dbReference type="PANTHER" id="PTHR48069:SF3">
    <property type="entry name" value="DIHYDROFOLATE REDUCTASE"/>
    <property type="match status" value="1"/>
</dbReference>
<dbReference type="RefSeq" id="WP_009887849.1">
    <property type="nucleotide sequence ID" value="NC_013315.1"/>
</dbReference>
<comment type="pathway">
    <text evidence="1">Cofactor biosynthesis; tetrahydrofolate biosynthesis; 5,6,7,8-tetrahydrofolate from 7,8-dihydrofolate: step 1/1.</text>
</comment>
<organism evidence="8 9">
    <name type="scientific">Clostridioides difficile (strain CD196)</name>
    <name type="common">Peptoclostridium difficile</name>
    <dbReference type="NCBI Taxonomy" id="645462"/>
    <lineage>
        <taxon>Bacteria</taxon>
        <taxon>Bacillati</taxon>
        <taxon>Bacillota</taxon>
        <taxon>Clostridia</taxon>
        <taxon>Peptostreptococcales</taxon>
        <taxon>Peptostreptococcaceae</taxon>
        <taxon>Clostridioides</taxon>
    </lineage>
</organism>
<accession>A0A0H3MY59</accession>
<evidence type="ECO:0000313" key="9">
    <source>
        <dbReference type="Proteomes" id="UP000002068"/>
    </source>
</evidence>
<reference evidence="8 9" key="1">
    <citation type="journal article" date="2009" name="Genome Biol.">
        <title>Comparative genome and phenotypic analysis of Clostridium difficile 027 strains provides insight into the evolution of a hypervirulent bacterium.</title>
        <authorList>
            <person name="Stabler R.A."/>
            <person name="He M."/>
            <person name="Dawson L."/>
            <person name="Martin M."/>
            <person name="Valiente E."/>
            <person name="Corton C."/>
            <person name="Lawley T.D."/>
            <person name="Sebaihia M."/>
            <person name="Quail M.A."/>
            <person name="Rose G."/>
            <person name="Gerding D.N."/>
            <person name="Gibert M."/>
            <person name="Popoff M.R."/>
            <person name="Parkhill J."/>
            <person name="Dougan G."/>
            <person name="Wren B.W."/>
        </authorList>
    </citation>
    <scope>NUCLEOTIDE SEQUENCE [LARGE SCALE GENOMIC DNA]</scope>
    <source>
        <strain evidence="8 9">CD196</strain>
    </source>
</reference>
<dbReference type="GO" id="GO:0006730">
    <property type="term" value="P:one-carbon metabolic process"/>
    <property type="evidence" value="ECO:0007669"/>
    <property type="project" value="UniProtKB-KW"/>
</dbReference>
<gene>
    <name evidence="8" type="ordered locus">CD196_0056</name>
</gene>
<dbReference type="GO" id="GO:0046654">
    <property type="term" value="P:tetrahydrofolate biosynthetic process"/>
    <property type="evidence" value="ECO:0007669"/>
    <property type="project" value="UniProtKB-UniPathway"/>
</dbReference>
<dbReference type="SUPFAM" id="SSF53597">
    <property type="entry name" value="Dihydrofolate reductase-like"/>
    <property type="match status" value="1"/>
</dbReference>
<evidence type="ECO:0000256" key="4">
    <source>
        <dbReference type="ARBA" id="ARBA00022563"/>
    </source>
</evidence>
<evidence type="ECO:0000256" key="5">
    <source>
        <dbReference type="ARBA" id="ARBA00022857"/>
    </source>
</evidence>
<dbReference type="InterPro" id="IPR001796">
    <property type="entry name" value="DHFR_dom"/>
</dbReference>
<dbReference type="PRINTS" id="PR00070">
    <property type="entry name" value="DHFR"/>
</dbReference>
<proteinExistence type="inferred from homology"/>
<dbReference type="KEGG" id="cdc:CD196_0056"/>
<dbReference type="HOGENOM" id="CLU_043966_5_2_9"/>
<dbReference type="InterPro" id="IPR024072">
    <property type="entry name" value="DHFR-like_dom_sf"/>
</dbReference>
<evidence type="ECO:0000256" key="3">
    <source>
        <dbReference type="ARBA" id="ARBA00012856"/>
    </source>
</evidence>
<name>A0A0H3MY59_CLODC</name>
<dbReference type="GO" id="GO:0046655">
    <property type="term" value="P:folic acid metabolic process"/>
    <property type="evidence" value="ECO:0007669"/>
    <property type="project" value="TreeGrafter"/>
</dbReference>
<evidence type="ECO:0000313" key="8">
    <source>
        <dbReference type="EMBL" id="CBA60144.1"/>
    </source>
</evidence>
<dbReference type="InterPro" id="IPR012259">
    <property type="entry name" value="DHFR"/>
</dbReference>
<dbReference type="GO" id="GO:0046452">
    <property type="term" value="P:dihydrofolate metabolic process"/>
    <property type="evidence" value="ECO:0007669"/>
    <property type="project" value="TreeGrafter"/>
</dbReference>
<dbReference type="PROSITE" id="PS51330">
    <property type="entry name" value="DHFR_2"/>
    <property type="match status" value="1"/>
</dbReference>
<dbReference type="UniPathway" id="UPA00077">
    <property type="reaction ID" value="UER00158"/>
</dbReference>
<dbReference type="EC" id="1.5.1.3" evidence="3"/>
<dbReference type="EMBL" id="FN538970">
    <property type="protein sequence ID" value="CBA60144.1"/>
    <property type="molecule type" value="Genomic_DNA"/>
</dbReference>
<keyword evidence="5" id="KW-0521">NADP</keyword>
<dbReference type="CDD" id="cd00209">
    <property type="entry name" value="DHFR"/>
    <property type="match status" value="1"/>
</dbReference>
<comment type="similarity">
    <text evidence="2">Belongs to the dihydrofolate reductase family.</text>
</comment>
<dbReference type="Pfam" id="PF00186">
    <property type="entry name" value="DHFR_1"/>
    <property type="match status" value="1"/>
</dbReference>
<evidence type="ECO:0000259" key="7">
    <source>
        <dbReference type="PROSITE" id="PS51330"/>
    </source>
</evidence>
<protein>
    <recommendedName>
        <fullName evidence="3">dihydrofolate reductase</fullName>
        <ecNumber evidence="3">1.5.1.3</ecNumber>
    </recommendedName>
</protein>
<dbReference type="Proteomes" id="UP000002068">
    <property type="component" value="Chromosome"/>
</dbReference>
<keyword evidence="6" id="KW-0560">Oxidoreductase</keyword>